<sequence>MFLYFDIKSLFVVPVILNIEPFFPDRKRLTNLT</sequence>
<reference evidence="1" key="1">
    <citation type="submission" date="2014-11" db="EMBL/GenBank/DDBJ databases">
        <authorList>
            <person name="Amaro Gonzalez C."/>
        </authorList>
    </citation>
    <scope>NUCLEOTIDE SEQUENCE</scope>
</reference>
<accession>A0A0E9UAF6</accession>
<name>A0A0E9UAF6_ANGAN</name>
<protein>
    <submittedName>
        <fullName evidence="1">Uncharacterized protein</fullName>
    </submittedName>
</protein>
<evidence type="ECO:0000313" key="1">
    <source>
        <dbReference type="EMBL" id="JAH62864.1"/>
    </source>
</evidence>
<proteinExistence type="predicted"/>
<dbReference type="AlphaFoldDB" id="A0A0E9UAF6"/>
<reference evidence="1" key="2">
    <citation type="journal article" date="2015" name="Fish Shellfish Immunol.">
        <title>Early steps in the European eel (Anguilla anguilla)-Vibrio vulnificus interaction in the gills: Role of the RtxA13 toxin.</title>
        <authorList>
            <person name="Callol A."/>
            <person name="Pajuelo D."/>
            <person name="Ebbesson L."/>
            <person name="Teles M."/>
            <person name="MacKenzie S."/>
            <person name="Amaro C."/>
        </authorList>
    </citation>
    <scope>NUCLEOTIDE SEQUENCE</scope>
</reference>
<organism evidence="1">
    <name type="scientific">Anguilla anguilla</name>
    <name type="common">European freshwater eel</name>
    <name type="synonym">Muraena anguilla</name>
    <dbReference type="NCBI Taxonomy" id="7936"/>
    <lineage>
        <taxon>Eukaryota</taxon>
        <taxon>Metazoa</taxon>
        <taxon>Chordata</taxon>
        <taxon>Craniata</taxon>
        <taxon>Vertebrata</taxon>
        <taxon>Euteleostomi</taxon>
        <taxon>Actinopterygii</taxon>
        <taxon>Neopterygii</taxon>
        <taxon>Teleostei</taxon>
        <taxon>Anguilliformes</taxon>
        <taxon>Anguillidae</taxon>
        <taxon>Anguilla</taxon>
    </lineage>
</organism>
<dbReference type="EMBL" id="GBXM01045713">
    <property type="protein sequence ID" value="JAH62864.1"/>
    <property type="molecule type" value="Transcribed_RNA"/>
</dbReference>